<dbReference type="GeneID" id="19406038"/>
<protein>
    <recommendedName>
        <fullName evidence="1">N-acetyltransferase domain-containing protein</fullName>
    </recommendedName>
</protein>
<feature type="domain" description="N-acetyltransferase" evidence="1">
    <location>
        <begin position="81"/>
        <end position="223"/>
    </location>
</feature>
<dbReference type="eggNOG" id="ENOG502SVCF">
    <property type="taxonomic scope" value="Eukaryota"/>
</dbReference>
<evidence type="ECO:0000259" key="1">
    <source>
        <dbReference type="PROSITE" id="PS51186"/>
    </source>
</evidence>
<sequence>MPIHICPATTALAPHLASIHVSAFSSNHLMRNIYPTAAIWAAFERAVEEKVIADILDERTSVVVARWVEENEEMQIQGKSGDIRGNGHEGEIAGFAVWCHPSPKEAEETGTYTAPRWNLPPGTDWGILNPWKNAAARVADSVIGGNLHYELSWIAVSPIYARRGVGRMLLRWGLDQCDQQGIPAYLESTTEAAKTFYAKAGFKEKGRIQLMVKGELYEEVACLYTPRTREDKED</sequence>
<accession>R0IEI1</accession>
<dbReference type="AlphaFoldDB" id="R0IEI1"/>
<evidence type="ECO:0000313" key="2">
    <source>
        <dbReference type="EMBL" id="EOA83695.1"/>
    </source>
</evidence>
<reference evidence="2 3" key="2">
    <citation type="journal article" date="2013" name="PLoS Genet.">
        <title>Comparative genome structure, secondary metabolite, and effector coding capacity across Cochliobolus pathogens.</title>
        <authorList>
            <person name="Condon B.J."/>
            <person name="Leng Y."/>
            <person name="Wu D."/>
            <person name="Bushley K.E."/>
            <person name="Ohm R.A."/>
            <person name="Otillar R."/>
            <person name="Martin J."/>
            <person name="Schackwitz W."/>
            <person name="Grimwood J."/>
            <person name="MohdZainudin N."/>
            <person name="Xue C."/>
            <person name="Wang R."/>
            <person name="Manning V.A."/>
            <person name="Dhillon B."/>
            <person name="Tu Z.J."/>
            <person name="Steffenson B.J."/>
            <person name="Salamov A."/>
            <person name="Sun H."/>
            <person name="Lowry S."/>
            <person name="LaButti K."/>
            <person name="Han J."/>
            <person name="Copeland A."/>
            <person name="Lindquist E."/>
            <person name="Barry K."/>
            <person name="Schmutz J."/>
            <person name="Baker S.E."/>
            <person name="Ciuffetti L.M."/>
            <person name="Grigoriev I.V."/>
            <person name="Zhong S."/>
            <person name="Turgeon B.G."/>
        </authorList>
    </citation>
    <scope>NUCLEOTIDE SEQUENCE [LARGE SCALE GENOMIC DNA]</scope>
    <source>
        <strain evidence="3">28A</strain>
    </source>
</reference>
<dbReference type="HOGENOM" id="CLU_060131_6_5_1"/>
<dbReference type="RefSeq" id="XP_008028212.1">
    <property type="nucleotide sequence ID" value="XM_008030021.1"/>
</dbReference>
<name>R0IEI1_EXST2</name>
<dbReference type="InterPro" id="IPR052523">
    <property type="entry name" value="Trichothecene_AcTrans"/>
</dbReference>
<dbReference type="Proteomes" id="UP000016935">
    <property type="component" value="Unassembled WGS sequence"/>
</dbReference>
<dbReference type="PANTHER" id="PTHR42791:SF2">
    <property type="entry name" value="N-ACETYLTRANSFERASE DOMAIN-CONTAINING PROTEIN"/>
    <property type="match status" value="1"/>
</dbReference>
<dbReference type="EMBL" id="KB908814">
    <property type="protein sequence ID" value="EOA83695.1"/>
    <property type="molecule type" value="Genomic_DNA"/>
</dbReference>
<dbReference type="OrthoDB" id="2832510at2759"/>
<dbReference type="PROSITE" id="PS51186">
    <property type="entry name" value="GNAT"/>
    <property type="match status" value="1"/>
</dbReference>
<proteinExistence type="predicted"/>
<gene>
    <name evidence="2" type="ORF">SETTUDRAFT_93527</name>
</gene>
<dbReference type="Pfam" id="PF13508">
    <property type="entry name" value="Acetyltransf_7"/>
    <property type="match status" value="1"/>
</dbReference>
<evidence type="ECO:0000313" key="3">
    <source>
        <dbReference type="Proteomes" id="UP000016935"/>
    </source>
</evidence>
<keyword evidence="3" id="KW-1185">Reference proteome</keyword>
<dbReference type="GO" id="GO:0016747">
    <property type="term" value="F:acyltransferase activity, transferring groups other than amino-acyl groups"/>
    <property type="evidence" value="ECO:0007669"/>
    <property type="project" value="InterPro"/>
</dbReference>
<dbReference type="SUPFAM" id="SSF55729">
    <property type="entry name" value="Acyl-CoA N-acyltransferases (Nat)"/>
    <property type="match status" value="1"/>
</dbReference>
<dbReference type="InterPro" id="IPR000182">
    <property type="entry name" value="GNAT_dom"/>
</dbReference>
<organism evidence="2 3">
    <name type="scientific">Exserohilum turcicum (strain 28A)</name>
    <name type="common">Northern leaf blight fungus</name>
    <name type="synonym">Setosphaeria turcica</name>
    <dbReference type="NCBI Taxonomy" id="671987"/>
    <lineage>
        <taxon>Eukaryota</taxon>
        <taxon>Fungi</taxon>
        <taxon>Dikarya</taxon>
        <taxon>Ascomycota</taxon>
        <taxon>Pezizomycotina</taxon>
        <taxon>Dothideomycetes</taxon>
        <taxon>Pleosporomycetidae</taxon>
        <taxon>Pleosporales</taxon>
        <taxon>Pleosporineae</taxon>
        <taxon>Pleosporaceae</taxon>
        <taxon>Exserohilum</taxon>
    </lineage>
</organism>
<reference evidence="2 3" key="1">
    <citation type="journal article" date="2012" name="PLoS Pathog.">
        <title>Diverse lifestyles and strategies of plant pathogenesis encoded in the genomes of eighteen Dothideomycetes fungi.</title>
        <authorList>
            <person name="Ohm R.A."/>
            <person name="Feau N."/>
            <person name="Henrissat B."/>
            <person name="Schoch C.L."/>
            <person name="Horwitz B.A."/>
            <person name="Barry K.W."/>
            <person name="Condon B.J."/>
            <person name="Copeland A.C."/>
            <person name="Dhillon B."/>
            <person name="Glaser F."/>
            <person name="Hesse C.N."/>
            <person name="Kosti I."/>
            <person name="LaButti K."/>
            <person name="Lindquist E.A."/>
            <person name="Lucas S."/>
            <person name="Salamov A.A."/>
            <person name="Bradshaw R.E."/>
            <person name="Ciuffetti L."/>
            <person name="Hamelin R.C."/>
            <person name="Kema G.H.J."/>
            <person name="Lawrence C."/>
            <person name="Scott J.A."/>
            <person name="Spatafora J.W."/>
            <person name="Turgeon B.G."/>
            <person name="de Wit P.J.G.M."/>
            <person name="Zhong S."/>
            <person name="Goodwin S.B."/>
            <person name="Grigoriev I.V."/>
        </authorList>
    </citation>
    <scope>NUCLEOTIDE SEQUENCE [LARGE SCALE GENOMIC DNA]</scope>
    <source>
        <strain evidence="3">28A</strain>
    </source>
</reference>
<dbReference type="Gene3D" id="3.40.630.30">
    <property type="match status" value="1"/>
</dbReference>
<dbReference type="CDD" id="cd04301">
    <property type="entry name" value="NAT_SF"/>
    <property type="match status" value="1"/>
</dbReference>
<dbReference type="InterPro" id="IPR016181">
    <property type="entry name" value="Acyl_CoA_acyltransferase"/>
</dbReference>
<dbReference type="PANTHER" id="PTHR42791">
    <property type="entry name" value="GNAT FAMILY ACETYLTRANSFERASE"/>
    <property type="match status" value="1"/>
</dbReference>